<dbReference type="Gene3D" id="3.40.630.30">
    <property type="match status" value="1"/>
</dbReference>
<evidence type="ECO:0000313" key="7">
    <source>
        <dbReference type="Proteomes" id="UP000823858"/>
    </source>
</evidence>
<feature type="binding site" evidence="4">
    <location>
        <position position="261"/>
    </location>
    <ligand>
        <name>1D-myo-inositol 2-(L-cysteinylamino)-2-deoxy-alpha-D-glucopyranoside</name>
        <dbReference type="ChEBI" id="CHEBI:58887"/>
    </ligand>
</feature>
<protein>
    <recommendedName>
        <fullName evidence="4">Mycothiol acetyltransferase</fullName>
        <shortName evidence="4">MSH acetyltransferase</shortName>
        <ecNumber evidence="4">2.3.1.189</ecNumber>
    </recommendedName>
    <alternativeName>
        <fullName evidence="4">Mycothiol synthase</fullName>
    </alternativeName>
</protein>
<dbReference type="Proteomes" id="UP000823858">
    <property type="component" value="Unassembled WGS sequence"/>
</dbReference>
<evidence type="ECO:0000313" key="6">
    <source>
        <dbReference type="EMBL" id="HJC85769.1"/>
    </source>
</evidence>
<name>A0A9D2TR71_9CORY</name>
<dbReference type="EMBL" id="DWVP01000022">
    <property type="protein sequence ID" value="HJC85769.1"/>
    <property type="molecule type" value="Genomic_DNA"/>
</dbReference>
<dbReference type="Pfam" id="PF00583">
    <property type="entry name" value="Acetyltransf_1"/>
    <property type="match status" value="1"/>
</dbReference>
<evidence type="ECO:0000256" key="1">
    <source>
        <dbReference type="ARBA" id="ARBA00022679"/>
    </source>
</evidence>
<evidence type="ECO:0000256" key="2">
    <source>
        <dbReference type="ARBA" id="ARBA00022737"/>
    </source>
</evidence>
<keyword evidence="2 4" id="KW-0677">Repeat</keyword>
<feature type="domain" description="N-acetyltransferase" evidence="5">
    <location>
        <begin position="21"/>
        <end position="159"/>
    </location>
</feature>
<dbReference type="InterPro" id="IPR016181">
    <property type="entry name" value="Acyl_CoA_acyltransferase"/>
</dbReference>
<feature type="binding site" evidence="4">
    <location>
        <begin position="281"/>
        <end position="287"/>
    </location>
    <ligand>
        <name>acetyl-CoA</name>
        <dbReference type="ChEBI" id="CHEBI:57288"/>
        <label>2</label>
    </ligand>
</feature>
<comment type="similarity">
    <text evidence="4">Belongs to the acetyltransferase family. MshD subfamily.</text>
</comment>
<comment type="caution">
    <text evidence="6">The sequence shown here is derived from an EMBL/GenBank/DDBJ whole genome shotgun (WGS) entry which is preliminary data.</text>
</comment>
<dbReference type="PROSITE" id="PS51186">
    <property type="entry name" value="GNAT"/>
    <property type="match status" value="2"/>
</dbReference>
<comment type="caution">
    <text evidence="4">Lacks conserved residue(s) required for the propagation of feature annotation.</text>
</comment>
<feature type="binding site" evidence="4">
    <location>
        <begin position="104"/>
        <end position="109"/>
    </location>
    <ligand>
        <name>acetyl-CoA</name>
        <dbReference type="ChEBI" id="CHEBI:57288"/>
        <label>1</label>
    </ligand>
</feature>
<dbReference type="AlphaFoldDB" id="A0A9D2TR71"/>
<dbReference type="PIRSF" id="PIRSF021524">
    <property type="entry name" value="MSH_acetyltransferase"/>
    <property type="match status" value="1"/>
</dbReference>
<dbReference type="InterPro" id="IPR017813">
    <property type="entry name" value="Mycothiol_AcTrfase"/>
</dbReference>
<comment type="catalytic activity">
    <reaction evidence="4">
        <text>1D-myo-inositol 2-(L-cysteinylamino)-2-deoxy-alpha-D-glucopyranoside + acetyl-CoA = mycothiol + CoA + H(+)</text>
        <dbReference type="Rhea" id="RHEA:26172"/>
        <dbReference type="ChEBI" id="CHEBI:15378"/>
        <dbReference type="ChEBI" id="CHEBI:16768"/>
        <dbReference type="ChEBI" id="CHEBI:57287"/>
        <dbReference type="ChEBI" id="CHEBI:57288"/>
        <dbReference type="ChEBI" id="CHEBI:58887"/>
        <dbReference type="EC" id="2.3.1.189"/>
    </reaction>
</comment>
<keyword evidence="3 4" id="KW-0012">Acyltransferase</keyword>
<evidence type="ECO:0000259" key="5">
    <source>
        <dbReference type="PROSITE" id="PS51186"/>
    </source>
</evidence>
<feature type="domain" description="N-acetyltransferase" evidence="5">
    <location>
        <begin position="202"/>
        <end position="338"/>
    </location>
</feature>
<evidence type="ECO:0000256" key="4">
    <source>
        <dbReference type="HAMAP-Rule" id="MF_01698"/>
    </source>
</evidence>
<accession>A0A9D2TR71</accession>
<dbReference type="GO" id="GO:0010125">
    <property type="term" value="P:mycothiol biosynthetic process"/>
    <property type="evidence" value="ECO:0007669"/>
    <property type="project" value="UniProtKB-UniRule"/>
</dbReference>
<feature type="binding site" evidence="4">
    <location>
        <begin position="96"/>
        <end position="98"/>
    </location>
    <ligand>
        <name>acetyl-CoA</name>
        <dbReference type="ChEBI" id="CHEBI:57288"/>
        <label>1</label>
    </ligand>
</feature>
<dbReference type="Pfam" id="PF13508">
    <property type="entry name" value="Acetyltransf_7"/>
    <property type="match status" value="1"/>
</dbReference>
<dbReference type="GO" id="GO:0035447">
    <property type="term" value="F:mycothiol synthase activity"/>
    <property type="evidence" value="ECO:0007669"/>
    <property type="project" value="UniProtKB-UniRule"/>
</dbReference>
<dbReference type="InterPro" id="IPR000182">
    <property type="entry name" value="GNAT_dom"/>
</dbReference>
<dbReference type="CDD" id="cd04301">
    <property type="entry name" value="NAT_SF"/>
    <property type="match status" value="2"/>
</dbReference>
<sequence>MHTDTDPQKATTASVSSARSVVYRDLDASSSEELAAVRHLLDEVSKADGVPAYGEAFLRALDSESADSVGYVHMVAVEGDELLGVVSMNSSYLCEIAVHPDHRRRGIGSELLRILGRSLDGDQQLSVWSHGALPGAMEFADHRQSRLVRELLKMTVDCDPTREESAARRADLLHSRDKSLAKIQDAGYRVLDYVESSAKFGGRVTDAEWLRVNNEAFAWHPEQGGWDMEKLLDARDVDWFDPNGVLLLWQDEECVGFHWTKRPDGDPHGEVYVVCLADAARGKGLGTPMTLQGMGYLLDNGARAIDLYVEGDNVPAVATYEKLGFTVAHRDVVFRGIL</sequence>
<feature type="binding site" evidence="4">
    <location>
        <position position="222"/>
    </location>
    <ligand>
        <name>1D-myo-inositol 2-(L-cysteinylamino)-2-deoxy-alpha-D-glucopyranoside</name>
        <dbReference type="ChEBI" id="CHEBI:58887"/>
    </ligand>
</feature>
<organism evidence="6 7">
    <name type="scientific">Candidatus Corynebacterium faecigallinarum</name>
    <dbReference type="NCBI Taxonomy" id="2838528"/>
    <lineage>
        <taxon>Bacteria</taxon>
        <taxon>Bacillati</taxon>
        <taxon>Actinomycetota</taxon>
        <taxon>Actinomycetes</taxon>
        <taxon>Mycobacteriales</taxon>
        <taxon>Corynebacteriaceae</taxon>
        <taxon>Corynebacterium</taxon>
    </lineage>
</organism>
<dbReference type="PANTHER" id="PTHR43617">
    <property type="entry name" value="L-AMINO ACID N-ACETYLTRANSFERASE"/>
    <property type="match status" value="1"/>
</dbReference>
<dbReference type="InterPro" id="IPR050276">
    <property type="entry name" value="MshD_Acetyltransferase"/>
</dbReference>
<dbReference type="PANTHER" id="PTHR43617:SF31">
    <property type="entry name" value="MYCOTHIOL ACETYLTRANSFERASE"/>
    <property type="match status" value="1"/>
</dbReference>
<evidence type="ECO:0000256" key="3">
    <source>
        <dbReference type="ARBA" id="ARBA00023315"/>
    </source>
</evidence>
<comment type="subunit">
    <text evidence="4">Monomer.</text>
</comment>
<dbReference type="EC" id="2.3.1.189" evidence="4"/>
<comment type="function">
    <text evidence="4">Catalyzes the transfer of acetyl from acetyl-CoA to desacetylmycothiol (Cys-GlcN-Ins) to form mycothiol.</text>
</comment>
<feature type="binding site" evidence="4">
    <location>
        <begin position="274"/>
        <end position="276"/>
    </location>
    <ligand>
        <name>acetyl-CoA</name>
        <dbReference type="ChEBI" id="CHEBI:57288"/>
        <label>2</label>
    </ligand>
</feature>
<reference evidence="6" key="1">
    <citation type="journal article" date="2021" name="PeerJ">
        <title>Extensive microbial diversity within the chicken gut microbiome revealed by metagenomics and culture.</title>
        <authorList>
            <person name="Gilroy R."/>
            <person name="Ravi A."/>
            <person name="Getino M."/>
            <person name="Pursley I."/>
            <person name="Horton D.L."/>
            <person name="Alikhan N.F."/>
            <person name="Baker D."/>
            <person name="Gharbi K."/>
            <person name="Hall N."/>
            <person name="Watson M."/>
            <person name="Adriaenssens E.M."/>
            <person name="Foster-Nyarko E."/>
            <person name="Jarju S."/>
            <person name="Secka A."/>
            <person name="Antonio M."/>
            <person name="Oren A."/>
            <person name="Chaudhuri R.R."/>
            <person name="La Ragione R."/>
            <person name="Hildebrand F."/>
            <person name="Pallen M.J."/>
        </authorList>
    </citation>
    <scope>NUCLEOTIDE SEQUENCE</scope>
    <source>
        <strain evidence="6">ChiHjej13B12-4958</strain>
    </source>
</reference>
<feature type="binding site" evidence="4">
    <location>
        <position position="308"/>
    </location>
    <ligand>
        <name>1D-myo-inositol 2-(L-cysteinylamino)-2-deoxy-alpha-D-glucopyranoside</name>
        <dbReference type="ChEBI" id="CHEBI:58887"/>
    </ligand>
</feature>
<dbReference type="SUPFAM" id="SSF55729">
    <property type="entry name" value="Acyl-CoA N-acyltransferases (Nat)"/>
    <property type="match status" value="1"/>
</dbReference>
<keyword evidence="1 4" id="KW-0808">Transferase</keyword>
<dbReference type="NCBIfam" id="TIGR03448">
    <property type="entry name" value="mycothiol_MshD"/>
    <property type="match status" value="1"/>
</dbReference>
<reference evidence="6" key="2">
    <citation type="submission" date="2021-04" db="EMBL/GenBank/DDBJ databases">
        <authorList>
            <person name="Gilroy R."/>
        </authorList>
    </citation>
    <scope>NUCLEOTIDE SEQUENCE</scope>
    <source>
        <strain evidence="6">ChiHjej13B12-4958</strain>
    </source>
</reference>
<gene>
    <name evidence="4 6" type="primary">mshD</name>
    <name evidence="6" type="ORF">H9751_09525</name>
</gene>
<dbReference type="GO" id="GO:0008999">
    <property type="term" value="F:protein-N-terminal-alanine acetyltransferase activity"/>
    <property type="evidence" value="ECO:0007669"/>
    <property type="project" value="TreeGrafter"/>
</dbReference>
<dbReference type="HAMAP" id="MF_01698">
    <property type="entry name" value="MshD"/>
    <property type="match status" value="1"/>
</dbReference>
<feature type="binding site" evidence="4">
    <location>
        <position position="270"/>
    </location>
    <ligand>
        <name>1D-myo-inositol 2-(L-cysteinylamino)-2-deoxy-alpha-D-glucopyranoside</name>
        <dbReference type="ChEBI" id="CHEBI:58887"/>
    </ligand>
</feature>
<proteinExistence type="inferred from homology"/>
<feature type="binding site" evidence="4">
    <location>
        <position position="55"/>
    </location>
    <ligand>
        <name>1D-myo-inositol 2-(L-cysteinylamino)-2-deoxy-alpha-D-glucopyranoside</name>
        <dbReference type="ChEBI" id="CHEBI:58887"/>
    </ligand>
</feature>